<dbReference type="GO" id="GO:0016813">
    <property type="term" value="F:hydrolase activity, acting on carbon-nitrogen (but not peptide) bonds, in linear amidines"/>
    <property type="evidence" value="ECO:0007669"/>
    <property type="project" value="InterPro"/>
</dbReference>
<dbReference type="InterPro" id="IPR007484">
    <property type="entry name" value="Peptidase_M28"/>
</dbReference>
<evidence type="ECO:0000313" key="3">
    <source>
        <dbReference type="EMBL" id="OOE05544.1"/>
    </source>
</evidence>
<reference evidence="3 4" key="1">
    <citation type="submission" date="2016-11" db="EMBL/GenBank/DDBJ databases">
        <authorList>
            <person name="Jaros S."/>
            <person name="Januszkiewicz K."/>
            <person name="Wedrychowicz H."/>
        </authorList>
    </citation>
    <scope>NUCLEOTIDE SEQUENCE [LARGE SCALE GENOMIC DNA]</scope>
    <source>
        <strain evidence="3 4">Con a/3</strain>
    </source>
</reference>
<dbReference type="Proteomes" id="UP000188597">
    <property type="component" value="Unassembled WGS sequence"/>
</dbReference>
<dbReference type="RefSeq" id="WP_139343244.1">
    <property type="nucleotide sequence ID" value="NZ_MQMF01000043.1"/>
</dbReference>
<dbReference type="InterPro" id="IPR010158">
    <property type="entry name" value="Amidase_Cbmase"/>
</dbReference>
<evidence type="ECO:0000313" key="4">
    <source>
        <dbReference type="Proteomes" id="UP000188597"/>
    </source>
</evidence>
<dbReference type="Pfam" id="PF04389">
    <property type="entry name" value="Peptidase_M28"/>
    <property type="match status" value="1"/>
</dbReference>
<dbReference type="AlphaFoldDB" id="A0A1V3FVD6"/>
<organism evidence="3 4">
    <name type="scientific">Fictibacillus arsenicus</name>
    <dbReference type="NCBI Taxonomy" id="255247"/>
    <lineage>
        <taxon>Bacteria</taxon>
        <taxon>Bacillati</taxon>
        <taxon>Bacillota</taxon>
        <taxon>Bacilli</taxon>
        <taxon>Bacillales</taxon>
        <taxon>Fictibacillaceae</taxon>
        <taxon>Fictibacillus</taxon>
    </lineage>
</organism>
<evidence type="ECO:0000256" key="1">
    <source>
        <dbReference type="ARBA" id="ARBA00022801"/>
    </source>
</evidence>
<accession>A0A1V3FVD6</accession>
<dbReference type="PANTHER" id="PTHR32494">
    <property type="entry name" value="ALLANTOATE DEIMINASE-RELATED"/>
    <property type="match status" value="1"/>
</dbReference>
<keyword evidence="1 3" id="KW-0378">Hydrolase</keyword>
<dbReference type="OrthoDB" id="9808195at2"/>
<gene>
    <name evidence="3" type="ORF">UN64_20010</name>
</gene>
<proteinExistence type="predicted"/>
<dbReference type="EMBL" id="MQMF01000043">
    <property type="protein sequence ID" value="OOE05544.1"/>
    <property type="molecule type" value="Genomic_DNA"/>
</dbReference>
<dbReference type="PANTHER" id="PTHR32494:SF5">
    <property type="entry name" value="ALLANTOATE AMIDOHYDROLASE"/>
    <property type="match status" value="1"/>
</dbReference>
<evidence type="ECO:0000259" key="2">
    <source>
        <dbReference type="Pfam" id="PF04389"/>
    </source>
</evidence>
<sequence>MTATSPRRVASLMAAIADTGRDASRGGYTRPVYSTAELDLRSWFVAEAETRGLDAETDRNGVIWAWWDAPSGDRSRAIVTGSHLDSVPGGGAFDGPLGVASALAAVDVLRAQGRRPDRAVAIAVFPEEEGSRYGIACLGSRILTGAIPVEKALALTDEDGGTFAEHSRAAGLDPERMGRDDERLAQIGAFIELHVEQGRGLIDLGQPVAIGSSILGHGRWRLVFTGQGNHAGTTLMSDRHDP</sequence>
<feature type="non-terminal residue" evidence="3">
    <location>
        <position position="242"/>
    </location>
</feature>
<dbReference type="SUPFAM" id="SSF53187">
    <property type="entry name" value="Zn-dependent exopeptidases"/>
    <property type="match status" value="1"/>
</dbReference>
<feature type="domain" description="Peptidase M28" evidence="2">
    <location>
        <begin position="72"/>
        <end position="141"/>
    </location>
</feature>
<comment type="caution">
    <text evidence="3">The sequence shown here is derived from an EMBL/GenBank/DDBJ whole genome shotgun (WGS) entry which is preliminary data.</text>
</comment>
<protein>
    <submittedName>
        <fullName evidence="3">Zn-dependent hydrolase</fullName>
    </submittedName>
</protein>
<dbReference type="Gene3D" id="3.40.630.10">
    <property type="entry name" value="Zn peptidases"/>
    <property type="match status" value="1"/>
</dbReference>
<name>A0A1V3FVD6_9BACL</name>